<feature type="transmembrane region" description="Helical" evidence="3">
    <location>
        <begin position="171"/>
        <end position="190"/>
    </location>
</feature>
<keyword evidence="5" id="KW-0808">Transferase</keyword>
<dbReference type="PRINTS" id="PR00344">
    <property type="entry name" value="BCTRLSENSOR"/>
</dbReference>
<keyword evidence="3" id="KW-0812">Transmembrane</keyword>
<dbReference type="InterPro" id="IPR003594">
    <property type="entry name" value="HATPase_dom"/>
</dbReference>
<dbReference type="EMBL" id="BMIP01000002">
    <property type="protein sequence ID" value="GGD62800.1"/>
    <property type="molecule type" value="Genomic_DNA"/>
</dbReference>
<reference evidence="5" key="1">
    <citation type="journal article" date="2014" name="Int. J. Syst. Evol. Microbiol.">
        <title>Complete genome sequence of Corynebacterium casei LMG S-19264T (=DSM 44701T), isolated from a smear-ripened cheese.</title>
        <authorList>
            <consortium name="US DOE Joint Genome Institute (JGI-PGF)"/>
            <person name="Walter F."/>
            <person name="Albersmeier A."/>
            <person name="Kalinowski J."/>
            <person name="Ruckert C."/>
        </authorList>
    </citation>
    <scope>NUCLEOTIDE SEQUENCE</scope>
    <source>
        <strain evidence="5">CGMCC 1.15360</strain>
    </source>
</reference>
<feature type="transmembrane region" description="Helical" evidence="3">
    <location>
        <begin position="101"/>
        <end position="119"/>
    </location>
</feature>
<dbReference type="Pfam" id="PF02518">
    <property type="entry name" value="HATPase_c"/>
    <property type="match status" value="1"/>
</dbReference>
<dbReference type="EC" id="2.7.13.3" evidence="2"/>
<comment type="catalytic activity">
    <reaction evidence="1">
        <text>ATP + protein L-histidine = ADP + protein N-phospho-L-histidine.</text>
        <dbReference type="EC" id="2.7.13.3"/>
    </reaction>
</comment>
<dbReference type="InterPro" id="IPR029016">
    <property type="entry name" value="GAF-like_dom_sf"/>
</dbReference>
<proteinExistence type="predicted"/>
<feature type="transmembrane region" description="Helical" evidence="3">
    <location>
        <begin position="69"/>
        <end position="89"/>
    </location>
</feature>
<dbReference type="Gene3D" id="3.30.565.10">
    <property type="entry name" value="Histidine kinase-like ATPase, C-terminal domain"/>
    <property type="match status" value="1"/>
</dbReference>
<comment type="caution">
    <text evidence="5">The sequence shown here is derived from an EMBL/GenBank/DDBJ whole genome shotgun (WGS) entry which is preliminary data.</text>
</comment>
<evidence type="ECO:0000256" key="2">
    <source>
        <dbReference type="ARBA" id="ARBA00012438"/>
    </source>
</evidence>
<evidence type="ECO:0000256" key="1">
    <source>
        <dbReference type="ARBA" id="ARBA00000085"/>
    </source>
</evidence>
<dbReference type="Proteomes" id="UP000612349">
    <property type="component" value="Unassembled WGS sequence"/>
</dbReference>
<dbReference type="PANTHER" id="PTHR43065:SF51">
    <property type="entry name" value="HISTIDINE KINASE"/>
    <property type="match status" value="1"/>
</dbReference>
<evidence type="ECO:0000256" key="3">
    <source>
        <dbReference type="SAM" id="Phobius"/>
    </source>
</evidence>
<feature type="transmembrane region" description="Helical" evidence="3">
    <location>
        <begin position="262"/>
        <end position="281"/>
    </location>
</feature>
<keyword evidence="3" id="KW-1133">Transmembrane helix</keyword>
<reference evidence="5" key="2">
    <citation type="submission" date="2020-09" db="EMBL/GenBank/DDBJ databases">
        <authorList>
            <person name="Sun Q."/>
            <person name="Zhou Y."/>
        </authorList>
    </citation>
    <scope>NUCLEOTIDE SEQUENCE</scope>
    <source>
        <strain evidence="5">CGMCC 1.15360</strain>
    </source>
</reference>
<dbReference type="PROSITE" id="PS50109">
    <property type="entry name" value="HIS_KIN"/>
    <property type="match status" value="1"/>
</dbReference>
<dbReference type="InterPro" id="IPR036890">
    <property type="entry name" value="HATPase_C_sf"/>
</dbReference>
<accession>A0A917DSH5</accession>
<feature type="transmembrane region" description="Helical" evidence="3">
    <location>
        <begin position="131"/>
        <end position="151"/>
    </location>
</feature>
<protein>
    <recommendedName>
        <fullName evidence="2">histidine kinase</fullName>
        <ecNumber evidence="2">2.7.13.3</ecNumber>
    </recommendedName>
</protein>
<evidence type="ECO:0000313" key="6">
    <source>
        <dbReference type="Proteomes" id="UP000612349"/>
    </source>
</evidence>
<dbReference type="PANTHER" id="PTHR43065">
    <property type="entry name" value="SENSOR HISTIDINE KINASE"/>
    <property type="match status" value="1"/>
</dbReference>
<dbReference type="AlphaFoldDB" id="A0A917DSH5"/>
<evidence type="ECO:0000259" key="4">
    <source>
        <dbReference type="PROSITE" id="PS50109"/>
    </source>
</evidence>
<name>A0A917DSH5_9SPHN</name>
<keyword evidence="6" id="KW-1185">Reference proteome</keyword>
<dbReference type="Gene3D" id="3.30.450.40">
    <property type="match status" value="1"/>
</dbReference>
<dbReference type="NCBIfam" id="TIGR02916">
    <property type="entry name" value="PEP_his_kin"/>
    <property type="match status" value="1"/>
</dbReference>
<dbReference type="GO" id="GO:0004673">
    <property type="term" value="F:protein histidine kinase activity"/>
    <property type="evidence" value="ECO:0007669"/>
    <property type="project" value="UniProtKB-EC"/>
</dbReference>
<dbReference type="SUPFAM" id="SSF55874">
    <property type="entry name" value="ATPase domain of HSP90 chaperone/DNA topoisomerase II/histidine kinase"/>
    <property type="match status" value="1"/>
</dbReference>
<feature type="transmembrane region" description="Helical" evidence="3">
    <location>
        <begin position="12"/>
        <end position="31"/>
    </location>
</feature>
<sequence length="701" mass="76690">MTQFLPFELTVLTSLASCAAAAICLGAAVLLWKRGRRAPSRALTIAALGTGGAVLLANGLPLVDPRVAWLVEILRNLSFLALIAALFAADGRHSGLAPLRPVLFALAVAEFAQLPLVILTEWFQQEEARELVMGVGALIRMLFSVGVLVLLHNLFAGASPEQRERLRHMSAALVLAWGLELNFHAFSYMLGGAPQAMLIVRALTWSVVAALMFLGGIARPERRFQPSRSITFQSLSLLVIGFYLIGLFALDALLRGLDLDMGAASQFLAVLIAVVIAALLASPGLRSLVRETLTRNLFRHRFDYRLEWLRFSQMMGAHDGHAEPLGHRAVQALAGIVDSPGGLLLEPAEDGGFALSARWQWAEADVPPLALDEAAIAALMQHEGVLALDPLRAEDGWLARQMPRWLIEDVRAWAVVPLLLENRMAGAVVLARPAYARALDWEDNDLLRIISQQLAAHLFEHNAQRALLEAARFDEFNRRMAFVMHDIKNLASQLGLTVSNAEKHMENPAFRADMLVTLRNATSRMEGLLARLSRYGARIEGQRASLSPHALAEQLFGQLPYSGRVRVGAGGEMQVRADREALEQVLRHLVQNAIDASHASAPIEIRFQRTDSHAGIEIADRGSGMSAEFVRSQLFAPFVSTKPDGFGIGAYEAREMVRAMGGRIDVVSREGEGTRFTIWLPLAHAAPADLQKPSDMRKEVA</sequence>
<dbReference type="InterPro" id="IPR005467">
    <property type="entry name" value="His_kinase_dom"/>
</dbReference>
<dbReference type="SMART" id="SM00387">
    <property type="entry name" value="HATPase_c"/>
    <property type="match status" value="1"/>
</dbReference>
<dbReference type="InterPro" id="IPR014265">
    <property type="entry name" value="XrtA/PrsK"/>
</dbReference>
<feature type="transmembrane region" description="Helical" evidence="3">
    <location>
        <begin position="230"/>
        <end position="250"/>
    </location>
</feature>
<feature type="transmembrane region" description="Helical" evidence="3">
    <location>
        <begin position="196"/>
        <end position="218"/>
    </location>
</feature>
<dbReference type="SUPFAM" id="SSF55781">
    <property type="entry name" value="GAF domain-like"/>
    <property type="match status" value="1"/>
</dbReference>
<keyword evidence="3" id="KW-0472">Membrane</keyword>
<gene>
    <name evidence="5" type="ORF">GCM10010990_10310</name>
</gene>
<feature type="transmembrane region" description="Helical" evidence="3">
    <location>
        <begin position="43"/>
        <end position="63"/>
    </location>
</feature>
<feature type="domain" description="Histidine kinase" evidence="4">
    <location>
        <begin position="482"/>
        <end position="684"/>
    </location>
</feature>
<organism evidence="5 6">
    <name type="scientific">Croceicoccus mobilis</name>
    <dbReference type="NCBI Taxonomy" id="1703339"/>
    <lineage>
        <taxon>Bacteria</taxon>
        <taxon>Pseudomonadati</taxon>
        <taxon>Pseudomonadota</taxon>
        <taxon>Alphaproteobacteria</taxon>
        <taxon>Sphingomonadales</taxon>
        <taxon>Erythrobacteraceae</taxon>
        <taxon>Croceicoccus</taxon>
    </lineage>
</organism>
<dbReference type="RefSeq" id="WP_066776512.1">
    <property type="nucleotide sequence ID" value="NZ_BMIP01000002.1"/>
</dbReference>
<keyword evidence="5" id="KW-0418">Kinase</keyword>
<evidence type="ECO:0000313" key="5">
    <source>
        <dbReference type="EMBL" id="GGD62800.1"/>
    </source>
</evidence>
<dbReference type="InterPro" id="IPR004358">
    <property type="entry name" value="Sig_transdc_His_kin-like_C"/>
</dbReference>